<reference evidence="1" key="1">
    <citation type="journal article" date="2020" name="Nature">
        <title>Giant virus diversity and host interactions through global metagenomics.</title>
        <authorList>
            <person name="Schulz F."/>
            <person name="Roux S."/>
            <person name="Paez-Espino D."/>
            <person name="Jungbluth S."/>
            <person name="Walsh D.A."/>
            <person name="Denef V.J."/>
            <person name="McMahon K.D."/>
            <person name="Konstantinidis K.T."/>
            <person name="Eloe-Fadrosh E.A."/>
            <person name="Kyrpides N.C."/>
            <person name="Woyke T."/>
        </authorList>
    </citation>
    <scope>NUCLEOTIDE SEQUENCE</scope>
    <source>
        <strain evidence="1">GVMAG-M-3300023174-49</strain>
    </source>
</reference>
<evidence type="ECO:0000313" key="1">
    <source>
        <dbReference type="EMBL" id="QHT19046.1"/>
    </source>
</evidence>
<protein>
    <submittedName>
        <fullName evidence="1">Uncharacterized protein</fullName>
    </submittedName>
</protein>
<sequence>MSIVALKRKTQTQYNNMSVGQPHFSINGTHRSQGFVGQTSLSRSLQRSLMKGPTLRGHGGCCGKYPIGQIIQSAVTSTEDPTVIKSSVLDSHAVLNREYKMLGQGPNNNQAVVKFNVNKYATTQGTYISNLSNKMQSCPLTNNNNNKSTMIINNSCVDIYKRNSRTGYCQNYKQQINSTTLPLNEFNTESGYILNKSKLCTNQDIFNIKNFRKSVRGEPIP</sequence>
<organism evidence="1">
    <name type="scientific">viral metagenome</name>
    <dbReference type="NCBI Taxonomy" id="1070528"/>
    <lineage>
        <taxon>unclassified sequences</taxon>
        <taxon>metagenomes</taxon>
        <taxon>organismal metagenomes</taxon>
    </lineage>
</organism>
<proteinExistence type="predicted"/>
<dbReference type="EMBL" id="MN739661">
    <property type="protein sequence ID" value="QHT19046.1"/>
    <property type="molecule type" value="Genomic_DNA"/>
</dbReference>
<name>A0A6C0DQB5_9ZZZZ</name>
<accession>A0A6C0DQB5</accession>
<dbReference type="AlphaFoldDB" id="A0A6C0DQB5"/>